<feature type="chain" id="PRO_5045307458" description="Peptidase A2 domain-containing protein" evidence="1">
    <location>
        <begin position="21"/>
        <end position="477"/>
    </location>
</feature>
<evidence type="ECO:0000256" key="1">
    <source>
        <dbReference type="SAM" id="SignalP"/>
    </source>
</evidence>
<reference evidence="2 3" key="1">
    <citation type="submission" date="2019-07" db="EMBL/GenBank/DDBJ databases">
        <authorList>
            <person name="Brisse S."/>
            <person name="Rodrigues C."/>
            <person name="Thorpe H."/>
        </authorList>
    </citation>
    <scope>NUCLEOTIDE SEQUENCE [LARGE SCALE GENOMIC DNA]</scope>
    <source>
        <strain evidence="2">SB6411</strain>
    </source>
</reference>
<dbReference type="InterPro" id="IPR011990">
    <property type="entry name" value="TPR-like_helical_dom_sf"/>
</dbReference>
<dbReference type="SUPFAM" id="SSF50630">
    <property type="entry name" value="Acid proteases"/>
    <property type="match status" value="1"/>
</dbReference>
<dbReference type="Proteomes" id="UP000317652">
    <property type="component" value="Unassembled WGS sequence"/>
</dbReference>
<keyword evidence="3" id="KW-1185">Reference proteome</keyword>
<proteinExistence type="predicted"/>
<sequence>MLINLPGLSVFILLAVIASAGDTASASQIIHPPKTENNEVLHRGDYARLIAEKGARLAKEPQNSTLRWALSQDELMNGNLAEAEQHLTPLLTIAAWKDSSSYAIGLIHYLRGQYTDAEKYFTNVEMSSAWYQKSRSGLLYVYYQTGQYAKAQTLMNSDTDLQHFSDSEQALLTLMKDFGDTKPYRPQWRGDKSVLPFISMNNLPVVSISVNGQPMNVFIDTGADLLVLNSVTTEKMGIKPVASYTGIYAGGKTAETRYSRLTHLGLGTVTLHDVPIDLAEFPPEWVFTDENTGETIEVDGILSTGVFHQFLTTMDYPGRQLVLEPRGGAISSVSATATEIPFILDGSQFMIVKGAVNGKEGVSLFLDSGLDDPEASILLQQGALDYVGIKRDKQGAYTPENSKGGLGGGGFEITRLSIDSVALGPLKQTSLTGLFGVLPEALYHTESGMILDGFLSHQFLRHYKWTIDFDSMVMTFQ</sequence>
<dbReference type="SUPFAM" id="SSF48452">
    <property type="entry name" value="TPR-like"/>
    <property type="match status" value="1"/>
</dbReference>
<protein>
    <recommendedName>
        <fullName evidence="4">Peptidase A2 domain-containing protein</fullName>
    </recommendedName>
</protein>
<name>A0ABY6VF27_9ENTR</name>
<dbReference type="RefSeq" id="WP_142982190.1">
    <property type="nucleotide sequence ID" value="NZ_CABGGS010000034.1"/>
</dbReference>
<accession>A0ABY6VF27</accession>
<comment type="caution">
    <text evidence="2">The sequence shown here is derived from an EMBL/GenBank/DDBJ whole genome shotgun (WGS) entry which is preliminary data.</text>
</comment>
<dbReference type="Pfam" id="PF13650">
    <property type="entry name" value="Asp_protease_2"/>
    <property type="match status" value="1"/>
</dbReference>
<dbReference type="InterPro" id="IPR021109">
    <property type="entry name" value="Peptidase_aspartic_dom_sf"/>
</dbReference>
<organism evidence="2 3">
    <name type="scientific">Klebsiella spallanzanii</name>
    <dbReference type="NCBI Taxonomy" id="2587528"/>
    <lineage>
        <taxon>Bacteria</taxon>
        <taxon>Pseudomonadati</taxon>
        <taxon>Pseudomonadota</taxon>
        <taxon>Gammaproteobacteria</taxon>
        <taxon>Enterobacterales</taxon>
        <taxon>Enterobacteriaceae</taxon>
        <taxon>Klebsiella/Raoultella group</taxon>
        <taxon>Klebsiella</taxon>
    </lineage>
</organism>
<keyword evidence="1" id="KW-0732">Signal</keyword>
<evidence type="ECO:0008006" key="4">
    <source>
        <dbReference type="Google" id="ProtNLM"/>
    </source>
</evidence>
<evidence type="ECO:0000313" key="2">
    <source>
        <dbReference type="EMBL" id="VUS67132.1"/>
    </source>
</evidence>
<evidence type="ECO:0000313" key="3">
    <source>
        <dbReference type="Proteomes" id="UP000317652"/>
    </source>
</evidence>
<dbReference type="Gene3D" id="1.25.40.10">
    <property type="entry name" value="Tetratricopeptide repeat domain"/>
    <property type="match status" value="1"/>
</dbReference>
<dbReference type="EMBL" id="CABGGS010000034">
    <property type="protein sequence ID" value="VUS67132.1"/>
    <property type="molecule type" value="Genomic_DNA"/>
</dbReference>
<dbReference type="Gene3D" id="2.40.70.10">
    <property type="entry name" value="Acid Proteases"/>
    <property type="match status" value="2"/>
</dbReference>
<gene>
    <name evidence="2" type="ORF">SB6411_02198</name>
</gene>
<feature type="signal peptide" evidence="1">
    <location>
        <begin position="1"/>
        <end position="20"/>
    </location>
</feature>